<evidence type="ECO:0000256" key="1">
    <source>
        <dbReference type="SAM" id="Phobius"/>
    </source>
</evidence>
<name>A0A453CEI6_AEGTS</name>
<keyword evidence="1" id="KW-1133">Transmembrane helix</keyword>
<evidence type="ECO:0000313" key="2">
    <source>
        <dbReference type="EnsemblPlants" id="AET2Gv20820600.1"/>
    </source>
</evidence>
<organism evidence="2 3">
    <name type="scientific">Aegilops tauschii subsp. strangulata</name>
    <name type="common">Goatgrass</name>
    <dbReference type="NCBI Taxonomy" id="200361"/>
    <lineage>
        <taxon>Eukaryota</taxon>
        <taxon>Viridiplantae</taxon>
        <taxon>Streptophyta</taxon>
        <taxon>Embryophyta</taxon>
        <taxon>Tracheophyta</taxon>
        <taxon>Spermatophyta</taxon>
        <taxon>Magnoliopsida</taxon>
        <taxon>Liliopsida</taxon>
        <taxon>Poales</taxon>
        <taxon>Poaceae</taxon>
        <taxon>BOP clade</taxon>
        <taxon>Pooideae</taxon>
        <taxon>Triticodae</taxon>
        <taxon>Triticeae</taxon>
        <taxon>Triticinae</taxon>
        <taxon>Aegilops</taxon>
    </lineage>
</organism>
<dbReference type="EnsemblPlants" id="AET2Gv20820600.1">
    <property type="protein sequence ID" value="AET2Gv20820600.1"/>
    <property type="gene ID" value="AET2Gv20820600"/>
</dbReference>
<reference evidence="2" key="4">
    <citation type="submission" date="2019-03" db="UniProtKB">
        <authorList>
            <consortium name="EnsemblPlants"/>
        </authorList>
    </citation>
    <scope>IDENTIFICATION</scope>
</reference>
<evidence type="ECO:0000313" key="3">
    <source>
        <dbReference type="Proteomes" id="UP000015105"/>
    </source>
</evidence>
<reference evidence="3" key="2">
    <citation type="journal article" date="2017" name="Nat. Plants">
        <title>The Aegilops tauschii genome reveals multiple impacts of transposons.</title>
        <authorList>
            <person name="Zhao G."/>
            <person name="Zou C."/>
            <person name="Li K."/>
            <person name="Wang K."/>
            <person name="Li T."/>
            <person name="Gao L."/>
            <person name="Zhang X."/>
            <person name="Wang H."/>
            <person name="Yang Z."/>
            <person name="Liu X."/>
            <person name="Jiang W."/>
            <person name="Mao L."/>
            <person name="Kong X."/>
            <person name="Jiao Y."/>
            <person name="Jia J."/>
        </authorList>
    </citation>
    <scope>NUCLEOTIDE SEQUENCE [LARGE SCALE GENOMIC DNA]</scope>
    <source>
        <strain evidence="3">cv. AL8/78</strain>
    </source>
</reference>
<dbReference type="Proteomes" id="UP000015105">
    <property type="component" value="Chromosome 2D"/>
</dbReference>
<keyword evidence="1" id="KW-0812">Transmembrane</keyword>
<keyword evidence="3" id="KW-1185">Reference proteome</keyword>
<sequence length="200" mass="21139">FDTMGARGIDDRDAVVLLWLIGACTIGFISFCVWQCATSGSTEYTVTITSVDGLDPALDLGIDRPALSPVFDITVHINNTLYKVHKQCIGEDSSAAVSYANALLGKGTVPAFCAQALGVGGAAATAWTMNVQLPRLLRNRLAGELERGEAVVDVVVRSPGAGQCHRHGCNDKVLVCKAKIGGRSSPCFLRETISDTSANR</sequence>
<reference evidence="2" key="3">
    <citation type="journal article" date="2017" name="Nature">
        <title>Genome sequence of the progenitor of the wheat D genome Aegilops tauschii.</title>
        <authorList>
            <person name="Luo M.C."/>
            <person name="Gu Y.Q."/>
            <person name="Puiu D."/>
            <person name="Wang H."/>
            <person name="Twardziok S.O."/>
            <person name="Deal K.R."/>
            <person name="Huo N."/>
            <person name="Zhu T."/>
            <person name="Wang L."/>
            <person name="Wang Y."/>
            <person name="McGuire P.E."/>
            <person name="Liu S."/>
            <person name="Long H."/>
            <person name="Ramasamy R.K."/>
            <person name="Rodriguez J.C."/>
            <person name="Van S.L."/>
            <person name="Yuan L."/>
            <person name="Wang Z."/>
            <person name="Xia Z."/>
            <person name="Xiao L."/>
            <person name="Anderson O.D."/>
            <person name="Ouyang S."/>
            <person name="Liang Y."/>
            <person name="Zimin A.V."/>
            <person name="Pertea G."/>
            <person name="Qi P."/>
            <person name="Bennetzen J.L."/>
            <person name="Dai X."/>
            <person name="Dawson M.W."/>
            <person name="Muller H.G."/>
            <person name="Kugler K."/>
            <person name="Rivarola-Duarte L."/>
            <person name="Spannagl M."/>
            <person name="Mayer K.F.X."/>
            <person name="Lu F.H."/>
            <person name="Bevan M.W."/>
            <person name="Leroy P."/>
            <person name="Li P."/>
            <person name="You F.M."/>
            <person name="Sun Q."/>
            <person name="Liu Z."/>
            <person name="Lyons E."/>
            <person name="Wicker T."/>
            <person name="Salzberg S.L."/>
            <person name="Devos K.M."/>
            <person name="Dvorak J."/>
        </authorList>
    </citation>
    <scope>NUCLEOTIDE SEQUENCE [LARGE SCALE GENOMIC DNA]</scope>
    <source>
        <strain evidence="2">cv. AL8/78</strain>
    </source>
</reference>
<keyword evidence="1" id="KW-0472">Membrane</keyword>
<protein>
    <recommendedName>
        <fullName evidence="4">Late embryogenesis abundant protein LEA-2 subgroup domain-containing protein</fullName>
    </recommendedName>
</protein>
<dbReference type="AlphaFoldDB" id="A0A453CEI6"/>
<reference evidence="2" key="5">
    <citation type="journal article" date="2021" name="G3 (Bethesda)">
        <title>Aegilops tauschii genome assembly Aet v5.0 features greater sequence contiguity and improved annotation.</title>
        <authorList>
            <person name="Wang L."/>
            <person name="Zhu T."/>
            <person name="Rodriguez J.C."/>
            <person name="Deal K.R."/>
            <person name="Dubcovsky J."/>
            <person name="McGuire P.E."/>
            <person name="Lux T."/>
            <person name="Spannagl M."/>
            <person name="Mayer K.F.X."/>
            <person name="Baldrich P."/>
            <person name="Meyers B.C."/>
            <person name="Huo N."/>
            <person name="Gu Y.Q."/>
            <person name="Zhou H."/>
            <person name="Devos K.M."/>
            <person name="Bennetzen J.L."/>
            <person name="Unver T."/>
            <person name="Budak H."/>
            <person name="Gulick P.J."/>
            <person name="Galiba G."/>
            <person name="Kalapos B."/>
            <person name="Nelson D.R."/>
            <person name="Li P."/>
            <person name="You F.M."/>
            <person name="Luo M.C."/>
            <person name="Dvorak J."/>
        </authorList>
    </citation>
    <scope>NUCLEOTIDE SEQUENCE [LARGE SCALE GENOMIC DNA]</scope>
    <source>
        <strain evidence="2">cv. AL8/78</strain>
    </source>
</reference>
<feature type="transmembrane region" description="Helical" evidence="1">
    <location>
        <begin position="14"/>
        <end position="34"/>
    </location>
</feature>
<dbReference type="Gramene" id="AET2Gv20820600.1">
    <property type="protein sequence ID" value="AET2Gv20820600.1"/>
    <property type="gene ID" value="AET2Gv20820600"/>
</dbReference>
<dbReference type="PANTHER" id="PTHR33994:SF19">
    <property type="entry name" value="LATE EMBRYOGENESIS ABUNDANT PROTEIN LEA-2 SUBGROUP DOMAIN-CONTAINING PROTEIN"/>
    <property type="match status" value="1"/>
</dbReference>
<evidence type="ECO:0008006" key="4">
    <source>
        <dbReference type="Google" id="ProtNLM"/>
    </source>
</evidence>
<dbReference type="PANTHER" id="PTHR33994">
    <property type="entry name" value="OS04G0515000 PROTEIN"/>
    <property type="match status" value="1"/>
</dbReference>
<proteinExistence type="predicted"/>
<reference evidence="3" key="1">
    <citation type="journal article" date="2014" name="Science">
        <title>Ancient hybridizations among the ancestral genomes of bread wheat.</title>
        <authorList>
            <consortium name="International Wheat Genome Sequencing Consortium,"/>
            <person name="Marcussen T."/>
            <person name="Sandve S.R."/>
            <person name="Heier L."/>
            <person name="Spannagl M."/>
            <person name="Pfeifer M."/>
            <person name="Jakobsen K.S."/>
            <person name="Wulff B.B."/>
            <person name="Steuernagel B."/>
            <person name="Mayer K.F."/>
            <person name="Olsen O.A."/>
        </authorList>
    </citation>
    <scope>NUCLEOTIDE SEQUENCE [LARGE SCALE GENOMIC DNA]</scope>
    <source>
        <strain evidence="3">cv. AL8/78</strain>
    </source>
</reference>
<accession>A0A453CEI6</accession>